<evidence type="ECO:0000313" key="1">
    <source>
        <dbReference type="EMBL" id="SFB12066.1"/>
    </source>
</evidence>
<dbReference type="RefSeq" id="WP_175501289.1">
    <property type="nucleotide sequence ID" value="NZ_FOJU01000005.1"/>
</dbReference>
<proteinExistence type="predicted"/>
<name>A0A1I0YH47_9RHOB</name>
<reference evidence="1 2" key="1">
    <citation type="submission" date="2016-10" db="EMBL/GenBank/DDBJ databases">
        <authorList>
            <person name="de Groot N.N."/>
        </authorList>
    </citation>
    <scope>NUCLEOTIDE SEQUENCE [LARGE SCALE GENOMIC DNA]</scope>
    <source>
        <strain evidence="1 2">DSM 29316</strain>
    </source>
</reference>
<protein>
    <recommendedName>
        <fullName evidence="3">Phosphonate metabolism protein</fullName>
    </recommendedName>
</protein>
<accession>A0A1I0YH47</accession>
<evidence type="ECO:0000313" key="2">
    <source>
        <dbReference type="Proteomes" id="UP000198796"/>
    </source>
</evidence>
<dbReference type="InterPro" id="IPR009389">
    <property type="entry name" value="DUF1045"/>
</dbReference>
<dbReference type="AlphaFoldDB" id="A0A1I0YH47"/>
<gene>
    <name evidence="1" type="ORF">SAMN05421688_3041</name>
</gene>
<dbReference type="Gene3D" id="3.90.1140.10">
    <property type="entry name" value="Cyclic phosphodiesterase"/>
    <property type="match status" value="1"/>
</dbReference>
<dbReference type="EMBL" id="FOJU01000005">
    <property type="protein sequence ID" value="SFB12066.1"/>
    <property type="molecule type" value="Genomic_DNA"/>
</dbReference>
<keyword evidence="2" id="KW-1185">Reference proteome</keyword>
<sequence length="226" mass="24740">MQLKTLSEAESVWRRYAVYYVPPPGPFYDVLSDWLGWGLREGEARCHDVRDITAKPARYGIHATLKAPFELSSSATELRADLARLTAELSPVVLPPLKVERLGRFLALVPDGPAPALSRLAGNLVRGLSPHRVPLSPHEVAHRARGLSDAGRHNLERWGSAHVMEAFRFHITLTDRLPKAALPAVEAELLGALSGIAMPTAIEAVSLCAEDTHGRFHLLKDYPLGA</sequence>
<dbReference type="Pfam" id="PF06299">
    <property type="entry name" value="DUF1045"/>
    <property type="match status" value="1"/>
</dbReference>
<evidence type="ECO:0008006" key="3">
    <source>
        <dbReference type="Google" id="ProtNLM"/>
    </source>
</evidence>
<dbReference type="STRING" id="871651.SAMN05421688_3041"/>
<dbReference type="Proteomes" id="UP000198796">
    <property type="component" value="Unassembled WGS sequence"/>
</dbReference>
<organism evidence="1 2">
    <name type="scientific">Poseidonocella pacifica</name>
    <dbReference type="NCBI Taxonomy" id="871651"/>
    <lineage>
        <taxon>Bacteria</taxon>
        <taxon>Pseudomonadati</taxon>
        <taxon>Pseudomonadota</taxon>
        <taxon>Alphaproteobacteria</taxon>
        <taxon>Rhodobacterales</taxon>
        <taxon>Roseobacteraceae</taxon>
        <taxon>Poseidonocella</taxon>
    </lineage>
</organism>